<comment type="cofactor">
    <cofactor evidence="11 13">
        <name>Zn(2+)</name>
        <dbReference type="ChEBI" id="CHEBI:29105"/>
    </cofactor>
    <text evidence="11 13">Binds 1 zinc ion per subunit.</text>
</comment>
<dbReference type="InterPro" id="IPR024571">
    <property type="entry name" value="ERAP1-like_C_dom"/>
</dbReference>
<dbReference type="GO" id="GO:0008270">
    <property type="term" value="F:zinc ion binding"/>
    <property type="evidence" value="ECO:0007669"/>
    <property type="project" value="UniProtKB-UniRule"/>
</dbReference>
<keyword evidence="5 11" id="KW-0479">Metal-binding</keyword>
<comment type="similarity">
    <text evidence="2 13">Belongs to the peptidase M1 family.</text>
</comment>
<keyword evidence="7 11" id="KW-0862">Zinc</keyword>
<evidence type="ECO:0000256" key="6">
    <source>
        <dbReference type="ARBA" id="ARBA00022801"/>
    </source>
</evidence>
<dbReference type="Gene3D" id="1.25.50.20">
    <property type="match status" value="1"/>
</dbReference>
<evidence type="ECO:0000256" key="4">
    <source>
        <dbReference type="ARBA" id="ARBA00022670"/>
    </source>
</evidence>
<dbReference type="InterPro" id="IPR050344">
    <property type="entry name" value="Peptidase_M1_aminopeptidases"/>
</dbReference>
<dbReference type="GO" id="GO:0006508">
    <property type="term" value="P:proteolysis"/>
    <property type="evidence" value="ECO:0007669"/>
    <property type="project" value="UniProtKB-KW"/>
</dbReference>
<proteinExistence type="inferred from homology"/>
<evidence type="ECO:0000256" key="9">
    <source>
        <dbReference type="PIRSR" id="PIRSR634016-1"/>
    </source>
</evidence>
<feature type="binding site" evidence="11">
    <location>
        <position position="335"/>
    </location>
    <ligand>
        <name>Zn(2+)</name>
        <dbReference type="ChEBI" id="CHEBI:29105"/>
        <note>catalytic</note>
    </ligand>
</feature>
<dbReference type="GO" id="GO:0070006">
    <property type="term" value="F:metalloaminopeptidase activity"/>
    <property type="evidence" value="ECO:0007669"/>
    <property type="project" value="TreeGrafter"/>
</dbReference>
<dbReference type="Pfam" id="PF01433">
    <property type="entry name" value="Peptidase_M1"/>
    <property type="match status" value="1"/>
</dbReference>
<feature type="domain" description="ERAP1-like C-terminal" evidence="16">
    <location>
        <begin position="557"/>
        <end position="863"/>
    </location>
</feature>
<dbReference type="EC" id="3.4.11.-" evidence="13"/>
<organism evidence="18 19">
    <name type="scientific">Bradyrhizobium elkanii</name>
    <dbReference type="NCBI Taxonomy" id="29448"/>
    <lineage>
        <taxon>Bacteria</taxon>
        <taxon>Pseudomonadati</taxon>
        <taxon>Pseudomonadota</taxon>
        <taxon>Alphaproteobacteria</taxon>
        <taxon>Hyphomicrobiales</taxon>
        <taxon>Nitrobacteraceae</taxon>
        <taxon>Bradyrhizobium</taxon>
    </lineage>
</organism>
<name>A0A4U6S6P8_BRAEL</name>
<feature type="active site" description="Proton acceptor" evidence="9">
    <location>
        <position position="336"/>
    </location>
</feature>
<dbReference type="Gene3D" id="2.60.40.1910">
    <property type="match status" value="1"/>
</dbReference>
<comment type="catalytic activity">
    <reaction evidence="1">
        <text>Release of an N-terminal amino acid, Xaa-|-Yaa- from a peptide, amide or arylamide. Xaa is preferably Ala, but may be most amino acids including Pro (slow action). When a terminal hydrophobic residue is followed by a prolyl residue, the two may be released as an intact Xaa-Pro dipeptide.</text>
        <dbReference type="EC" id="3.4.11.2"/>
    </reaction>
</comment>
<dbReference type="CDD" id="cd09601">
    <property type="entry name" value="M1_APN-Q_like"/>
    <property type="match status" value="1"/>
</dbReference>
<dbReference type="SUPFAM" id="SSF63737">
    <property type="entry name" value="Leukotriene A4 hydrolase N-terminal domain"/>
    <property type="match status" value="1"/>
</dbReference>
<keyword evidence="8 13" id="KW-0482">Metalloprotease</keyword>
<feature type="binding site" evidence="10">
    <location>
        <position position="820"/>
    </location>
    <ligand>
        <name>substrate</name>
    </ligand>
</feature>
<reference evidence="18 19" key="1">
    <citation type="submission" date="2019-05" db="EMBL/GenBank/DDBJ databases">
        <title>Draft Genome of Bradyrhizobium elkanii strain SEMIA 938, Used in Commercial Inoculants for Lupinus spp. in Brazil.</title>
        <authorList>
            <person name="Hungria M."/>
            <person name="Delamuta J.R.M."/>
            <person name="Ribeiro R.A."/>
            <person name="Nogueira M.A."/>
        </authorList>
    </citation>
    <scope>NUCLEOTIDE SEQUENCE [LARGE SCALE GENOMIC DNA]</scope>
    <source>
        <strain evidence="18 19">Semia 938</strain>
    </source>
</reference>
<dbReference type="GO" id="GO:0005737">
    <property type="term" value="C:cytoplasm"/>
    <property type="evidence" value="ECO:0007669"/>
    <property type="project" value="TreeGrafter"/>
</dbReference>
<evidence type="ECO:0000256" key="7">
    <source>
        <dbReference type="ARBA" id="ARBA00022833"/>
    </source>
</evidence>
<dbReference type="FunFam" id="1.10.390.10:FF:000006">
    <property type="entry name" value="Puromycin-sensitive aminopeptidase"/>
    <property type="match status" value="1"/>
</dbReference>
<feature type="binding site" evidence="10">
    <location>
        <position position="166"/>
    </location>
    <ligand>
        <name>substrate</name>
    </ligand>
</feature>
<keyword evidence="6 13" id="KW-0378">Hydrolase</keyword>
<dbReference type="GO" id="GO:0043171">
    <property type="term" value="P:peptide catabolic process"/>
    <property type="evidence" value="ECO:0007669"/>
    <property type="project" value="TreeGrafter"/>
</dbReference>
<dbReference type="InterPro" id="IPR006311">
    <property type="entry name" value="TAT_signal"/>
</dbReference>
<evidence type="ECO:0000259" key="15">
    <source>
        <dbReference type="Pfam" id="PF01433"/>
    </source>
</evidence>
<dbReference type="GO" id="GO:0042277">
    <property type="term" value="F:peptide binding"/>
    <property type="evidence" value="ECO:0007669"/>
    <property type="project" value="TreeGrafter"/>
</dbReference>
<dbReference type="InterPro" id="IPR027268">
    <property type="entry name" value="Peptidase_M4/M1_CTD_sf"/>
</dbReference>
<dbReference type="PANTHER" id="PTHR11533">
    <property type="entry name" value="PROTEASE M1 ZINC METALLOPROTEASE"/>
    <property type="match status" value="1"/>
</dbReference>
<dbReference type="RefSeq" id="WP_137477982.1">
    <property type="nucleotide sequence ID" value="NZ_SZZP01000005.1"/>
</dbReference>
<dbReference type="Gene3D" id="1.10.390.10">
    <property type="entry name" value="Neutral Protease Domain 2"/>
    <property type="match status" value="1"/>
</dbReference>
<evidence type="ECO:0000259" key="16">
    <source>
        <dbReference type="Pfam" id="PF11838"/>
    </source>
</evidence>
<dbReference type="InterPro" id="IPR034016">
    <property type="entry name" value="M1_APN-typ"/>
</dbReference>
<feature type="chain" id="PRO_5020726641" description="Aminopeptidase" evidence="14">
    <location>
        <begin position="33"/>
        <end position="886"/>
    </location>
</feature>
<feature type="binding site" evidence="11">
    <location>
        <position position="339"/>
    </location>
    <ligand>
        <name>Zn(2+)</name>
        <dbReference type="ChEBI" id="CHEBI:29105"/>
        <note>catalytic</note>
    </ligand>
</feature>
<evidence type="ECO:0000256" key="2">
    <source>
        <dbReference type="ARBA" id="ARBA00010136"/>
    </source>
</evidence>
<evidence type="ECO:0000256" key="3">
    <source>
        <dbReference type="ARBA" id="ARBA00022438"/>
    </source>
</evidence>
<dbReference type="InterPro" id="IPR014782">
    <property type="entry name" value="Peptidase_M1_dom"/>
</dbReference>
<evidence type="ECO:0000256" key="1">
    <source>
        <dbReference type="ARBA" id="ARBA00000098"/>
    </source>
</evidence>
<dbReference type="Proteomes" id="UP000305095">
    <property type="component" value="Unassembled WGS sequence"/>
</dbReference>
<feature type="domain" description="Peptidase M1 membrane alanine aminopeptidase" evidence="15">
    <location>
        <begin position="263"/>
        <end position="476"/>
    </location>
</feature>
<feature type="binding site" evidence="11">
    <location>
        <position position="358"/>
    </location>
    <ligand>
        <name>Zn(2+)</name>
        <dbReference type="ChEBI" id="CHEBI:29105"/>
        <note>catalytic</note>
    </ligand>
</feature>
<feature type="site" description="Transition state stabilizer" evidence="12">
    <location>
        <position position="420"/>
    </location>
</feature>
<dbReference type="PRINTS" id="PR00756">
    <property type="entry name" value="ALADIPTASE"/>
</dbReference>
<dbReference type="Pfam" id="PF17900">
    <property type="entry name" value="Peptidase_M1_N"/>
    <property type="match status" value="1"/>
</dbReference>
<evidence type="ECO:0000256" key="5">
    <source>
        <dbReference type="ARBA" id="ARBA00022723"/>
    </source>
</evidence>
<dbReference type="InterPro" id="IPR001930">
    <property type="entry name" value="Peptidase_M1"/>
</dbReference>
<dbReference type="InterPro" id="IPR042097">
    <property type="entry name" value="Aminopeptidase_N-like_N_sf"/>
</dbReference>
<dbReference type="GO" id="GO:0005615">
    <property type="term" value="C:extracellular space"/>
    <property type="evidence" value="ECO:0007669"/>
    <property type="project" value="TreeGrafter"/>
</dbReference>
<dbReference type="SUPFAM" id="SSF55486">
    <property type="entry name" value="Metalloproteases ('zincins'), catalytic domain"/>
    <property type="match status" value="1"/>
</dbReference>
<evidence type="ECO:0000256" key="11">
    <source>
        <dbReference type="PIRSR" id="PIRSR634016-3"/>
    </source>
</evidence>
<evidence type="ECO:0000313" key="18">
    <source>
        <dbReference type="EMBL" id="TKV81842.1"/>
    </source>
</evidence>
<evidence type="ECO:0000256" key="12">
    <source>
        <dbReference type="PIRSR" id="PIRSR634016-4"/>
    </source>
</evidence>
<dbReference type="GO" id="GO:0016285">
    <property type="term" value="F:alanyl aminopeptidase activity"/>
    <property type="evidence" value="ECO:0007669"/>
    <property type="project" value="UniProtKB-EC"/>
</dbReference>
<dbReference type="AlphaFoldDB" id="A0A4U6S6P8"/>
<evidence type="ECO:0000313" key="19">
    <source>
        <dbReference type="Proteomes" id="UP000305095"/>
    </source>
</evidence>
<gene>
    <name evidence="18" type="ORF">FDV58_09265</name>
</gene>
<evidence type="ECO:0000256" key="14">
    <source>
        <dbReference type="SAM" id="SignalP"/>
    </source>
</evidence>
<accession>A0A4U6S6P8</accession>
<dbReference type="InterPro" id="IPR045357">
    <property type="entry name" value="Aminopeptidase_N-like_N"/>
</dbReference>
<dbReference type="EMBL" id="SZZP01000005">
    <property type="protein sequence ID" value="TKV81842.1"/>
    <property type="molecule type" value="Genomic_DNA"/>
</dbReference>
<evidence type="ECO:0000259" key="17">
    <source>
        <dbReference type="Pfam" id="PF17900"/>
    </source>
</evidence>
<protein>
    <recommendedName>
        <fullName evidence="13">Aminopeptidase</fullName>
        <ecNumber evidence="13">3.4.11.-</ecNumber>
    </recommendedName>
</protein>
<keyword evidence="14" id="KW-0732">Signal</keyword>
<evidence type="ECO:0000256" key="10">
    <source>
        <dbReference type="PIRSR" id="PIRSR634016-2"/>
    </source>
</evidence>
<dbReference type="Gene3D" id="2.60.40.1730">
    <property type="entry name" value="tricorn interacting facor f3 domain"/>
    <property type="match status" value="1"/>
</dbReference>
<feature type="domain" description="Aminopeptidase N-like N-terminal" evidence="17">
    <location>
        <begin position="50"/>
        <end position="229"/>
    </location>
</feature>
<comment type="caution">
    <text evidence="18">The sequence shown here is derived from an EMBL/GenBank/DDBJ whole genome shotgun (WGS) entry which is preliminary data.</text>
</comment>
<keyword evidence="4 13" id="KW-0645">Protease</keyword>
<dbReference type="Pfam" id="PF11838">
    <property type="entry name" value="ERAP1_C"/>
    <property type="match status" value="1"/>
</dbReference>
<sequence>MNKPATHVRRALLRRLATAIGLALAMAASAQAEQTFSFDHTPGKLPKTVVPLHYAIELTPDIAGLALPGVETVDVEVRETTAQLTLNAVNTTFAEVTIDDGAQRAEVATDATAQTATLTFAKPLAAGRHKLRIAFTAQINKFGTGLFSVDYPTRTGIKRMISSKLEPADARRIFPCWDEPSFKASFALTVVIPRNLLAVGNMPVTGEELVAGDLKKVAFAPTPKMSSYLFVLTVGELERVTADAGGVTVGVVTTEGKGGQGRFALDSAVKLLAYYNDYFGVKYPLPKLDLIAVPGGFGGAMENWGGITFFESRLLFDPATSAETARRGIFAIIAHEMAHMWFGDLVTMAWWDNLWLNEGFASWMATKASEQFYPEWQGWLNGYGAKQFAMTLDARRTSHPVQQPIADHSEAVTAFDAITYNKGQALIRMLENYLGEQAFRDGIRKYMAAHAYSNSTTADLWQALESSGGKTITGIAASFTEQAGVPLVVAEADCVGAAQRLALRQDRFVIAPANDPPLPARNWQIPVAAGPAHGKPFDEILLKKATNIPAGACGDAIKVNLGDVGYYRVEYGPKNRAALLNAFPQMQVVDRLNVVTDSWALVQAGRAEAPSYLALLDALDAGDHRAVWDQVISTFAALNRLSRGRTERPVIQAYARAKLRPVFDRIGWDGSGGDDTALLRASLISTLGDVGDAAIVAEAKRRFAAFADDPNSLPTALRDAVTHVVGVTADRATYDQLLALARSSTATNERLRYYLAAASARDAELARATLALTLTSELPDTIVTGMINAVASAGEQPQLAWDFVRTNFDTLLARQGPNFRDQFVPNFMTNFTDEAHAVELAAFAPSQSTTGGRVMVARSVQAIAISADLAARVLPAADAWIRAHKP</sequence>
<dbReference type="PROSITE" id="PS51318">
    <property type="entry name" value="TAT"/>
    <property type="match status" value="1"/>
</dbReference>
<dbReference type="GO" id="GO:0016020">
    <property type="term" value="C:membrane"/>
    <property type="evidence" value="ECO:0007669"/>
    <property type="project" value="TreeGrafter"/>
</dbReference>
<keyword evidence="3 13" id="KW-0031">Aminopeptidase</keyword>
<feature type="signal peptide" evidence="14">
    <location>
        <begin position="1"/>
        <end position="32"/>
    </location>
</feature>
<evidence type="ECO:0000256" key="8">
    <source>
        <dbReference type="ARBA" id="ARBA00023049"/>
    </source>
</evidence>
<evidence type="ECO:0000256" key="13">
    <source>
        <dbReference type="RuleBase" id="RU364040"/>
    </source>
</evidence>
<dbReference type="PANTHER" id="PTHR11533:SF174">
    <property type="entry name" value="PUROMYCIN-SENSITIVE AMINOPEPTIDASE-RELATED"/>
    <property type="match status" value="1"/>
</dbReference>
<feature type="binding site" evidence="10">
    <location>
        <begin position="299"/>
        <end position="303"/>
    </location>
    <ligand>
        <name>substrate</name>
    </ligand>
</feature>